<sequence length="158" mass="18210">MNNILIRPSLPLLAWDEPGTMNWRCHADPPCVISGTLPSVDGVRPFSPCLPSRPATYSLPRMRFAFRSWHRLDQNPQSPALLLRWRRLLHLWSRCNGRPSSSPVEDCCPLPRIPTSCNPQRELGPSTQGIPYPYVHTYLPTYLGSIERWTWRKLCLLH</sequence>
<keyword evidence="2" id="KW-1185">Reference proteome</keyword>
<dbReference type="EMBL" id="MU842811">
    <property type="protein sequence ID" value="KAK2035031.1"/>
    <property type="molecule type" value="Genomic_DNA"/>
</dbReference>
<protein>
    <submittedName>
        <fullName evidence="1">Uncharacterized protein</fullName>
    </submittedName>
</protein>
<comment type="caution">
    <text evidence="1">The sequence shown here is derived from an EMBL/GenBank/DDBJ whole genome shotgun (WGS) entry which is preliminary data.</text>
</comment>
<organism evidence="1 2">
    <name type="scientific">Colletotrichum zoysiae</name>
    <dbReference type="NCBI Taxonomy" id="1216348"/>
    <lineage>
        <taxon>Eukaryota</taxon>
        <taxon>Fungi</taxon>
        <taxon>Dikarya</taxon>
        <taxon>Ascomycota</taxon>
        <taxon>Pezizomycotina</taxon>
        <taxon>Sordariomycetes</taxon>
        <taxon>Hypocreomycetidae</taxon>
        <taxon>Glomerellales</taxon>
        <taxon>Glomerellaceae</taxon>
        <taxon>Colletotrichum</taxon>
        <taxon>Colletotrichum graminicola species complex</taxon>
    </lineage>
</organism>
<proteinExistence type="predicted"/>
<dbReference type="Proteomes" id="UP001232148">
    <property type="component" value="Unassembled WGS sequence"/>
</dbReference>
<gene>
    <name evidence="1" type="ORF">LX32DRAFT_309866</name>
</gene>
<evidence type="ECO:0000313" key="2">
    <source>
        <dbReference type="Proteomes" id="UP001232148"/>
    </source>
</evidence>
<evidence type="ECO:0000313" key="1">
    <source>
        <dbReference type="EMBL" id="KAK2035031.1"/>
    </source>
</evidence>
<name>A0AAD9HVE4_9PEZI</name>
<accession>A0AAD9HVE4</accession>
<dbReference type="AlphaFoldDB" id="A0AAD9HVE4"/>
<reference evidence="1" key="1">
    <citation type="submission" date="2021-06" db="EMBL/GenBank/DDBJ databases">
        <title>Comparative genomics, transcriptomics and evolutionary studies reveal genomic signatures of adaptation to plant cell wall in hemibiotrophic fungi.</title>
        <authorList>
            <consortium name="DOE Joint Genome Institute"/>
            <person name="Baroncelli R."/>
            <person name="Diaz J.F."/>
            <person name="Benocci T."/>
            <person name="Peng M."/>
            <person name="Battaglia E."/>
            <person name="Haridas S."/>
            <person name="Andreopoulos W."/>
            <person name="Labutti K."/>
            <person name="Pangilinan J."/>
            <person name="Floch G.L."/>
            <person name="Makela M.R."/>
            <person name="Henrissat B."/>
            <person name="Grigoriev I.V."/>
            <person name="Crouch J.A."/>
            <person name="De Vries R.P."/>
            <person name="Sukno S.A."/>
            <person name="Thon M.R."/>
        </authorList>
    </citation>
    <scope>NUCLEOTIDE SEQUENCE</scope>
    <source>
        <strain evidence="1">MAFF235873</strain>
    </source>
</reference>